<dbReference type="GeneID" id="18820416"/>
<dbReference type="HOGENOM" id="CLU_2832737_0_0_1"/>
<dbReference type="RefSeq" id="XP_007321323.1">
    <property type="nucleotide sequence ID" value="XM_007321261.1"/>
</dbReference>
<dbReference type="EMBL" id="GL945438">
    <property type="protein sequence ID" value="EGO21537.1"/>
    <property type="molecule type" value="Genomic_DNA"/>
</dbReference>
<accession>F8P4K0</accession>
<dbReference type="Proteomes" id="UP000008064">
    <property type="component" value="Unassembled WGS sequence"/>
</dbReference>
<dbReference type="KEGG" id="sla:SERLADRAFT_474034"/>
<dbReference type="AlphaFoldDB" id="F8P4K0"/>
<protein>
    <submittedName>
        <fullName evidence="1">Uncharacterized protein</fullName>
    </submittedName>
</protein>
<reference evidence="1" key="1">
    <citation type="submission" date="2011-04" db="EMBL/GenBank/DDBJ databases">
        <title>Evolution of plant cell wall degrading machinery underlies the functional diversity of forest fungi.</title>
        <authorList>
            <consortium name="US DOE Joint Genome Institute (JGI-PGF)"/>
            <person name="Eastwood D.C."/>
            <person name="Floudas D."/>
            <person name="Binder M."/>
            <person name="Majcherczyk A."/>
            <person name="Schneider P."/>
            <person name="Aerts A."/>
            <person name="Asiegbu F.O."/>
            <person name="Baker S.E."/>
            <person name="Barry K."/>
            <person name="Bendiksby M."/>
            <person name="Blumentritt M."/>
            <person name="Coutinho P.M."/>
            <person name="Cullen D."/>
            <person name="Cullen D."/>
            <person name="Gathman A."/>
            <person name="Goodell B."/>
            <person name="Henrissat B."/>
            <person name="Ihrmark K."/>
            <person name="Kauserud H."/>
            <person name="Kohler A."/>
            <person name="LaButti K."/>
            <person name="Lapidus A."/>
            <person name="Lavin J.L."/>
            <person name="Lee Y.-H."/>
            <person name="Lindquist E."/>
            <person name="Lilly W."/>
            <person name="Lucas S."/>
            <person name="Morin E."/>
            <person name="Murat C."/>
            <person name="Oguiza J.A."/>
            <person name="Park J."/>
            <person name="Pisabarro A.G."/>
            <person name="Riley R."/>
            <person name="Rosling A."/>
            <person name="Salamov A."/>
            <person name="Schmidt O."/>
            <person name="Schmutz J."/>
            <person name="Skrede I."/>
            <person name="Stenlid J."/>
            <person name="Wiebenga A."/>
            <person name="Xie X."/>
            <person name="Kues U."/>
            <person name="Hibbett D.S."/>
            <person name="Hoffmeister D."/>
            <person name="Hogberg N."/>
            <person name="Martin F."/>
            <person name="Grigoriev I.V."/>
            <person name="Watkinson S.C."/>
        </authorList>
    </citation>
    <scope>NUCLEOTIDE SEQUENCE</scope>
    <source>
        <strain evidence="1">S7.9</strain>
    </source>
</reference>
<sequence>MPSTSSLSTFAGLSDDLEVPMEDRVYDAVFFLDSDLNPVTRVPDRKSDQFSPDMLPTSHDFSFEMR</sequence>
<gene>
    <name evidence="1" type="ORF">SERLADRAFT_474034</name>
</gene>
<proteinExistence type="predicted"/>
<evidence type="ECO:0000313" key="1">
    <source>
        <dbReference type="EMBL" id="EGO21537.1"/>
    </source>
</evidence>
<name>F8P4K0_SERL9</name>
<organism>
    <name type="scientific">Serpula lacrymans var. lacrymans (strain S7.9)</name>
    <name type="common">Dry rot fungus</name>
    <dbReference type="NCBI Taxonomy" id="578457"/>
    <lineage>
        <taxon>Eukaryota</taxon>
        <taxon>Fungi</taxon>
        <taxon>Dikarya</taxon>
        <taxon>Basidiomycota</taxon>
        <taxon>Agaricomycotina</taxon>
        <taxon>Agaricomycetes</taxon>
        <taxon>Agaricomycetidae</taxon>
        <taxon>Boletales</taxon>
        <taxon>Coniophorineae</taxon>
        <taxon>Serpulaceae</taxon>
        <taxon>Serpula</taxon>
    </lineage>
</organism>